<gene>
    <name evidence="2" type="ORF">C7I84_14450</name>
</gene>
<keyword evidence="3" id="KW-1185">Reference proteome</keyword>
<sequence>MRAALAALLPSPAFAACPVELATYRDIDGVAELEFRPTGQSAAVTNSFRLIVGETVMDGMVMWSAEVARPNGIVGRDCPVGDATGEELEACTLWQGVIYTVDKQGAVGLLPAEGTPAPPTLILSDLAHALRLSPAFGENGFDRLPQDVFTMSGCQE</sequence>
<feature type="chain" id="PRO_5015138910" evidence="1">
    <location>
        <begin position="16"/>
        <end position="156"/>
    </location>
</feature>
<dbReference type="AlphaFoldDB" id="A0A2P7S8K0"/>
<evidence type="ECO:0000313" key="2">
    <source>
        <dbReference type="EMBL" id="PSJ58819.1"/>
    </source>
</evidence>
<feature type="signal peptide" evidence="1">
    <location>
        <begin position="1"/>
        <end position="15"/>
    </location>
</feature>
<evidence type="ECO:0000256" key="1">
    <source>
        <dbReference type="SAM" id="SignalP"/>
    </source>
</evidence>
<dbReference type="PROSITE" id="PS51257">
    <property type="entry name" value="PROKAR_LIPOPROTEIN"/>
    <property type="match status" value="1"/>
</dbReference>
<organism evidence="2 3">
    <name type="scientific">Kumtagia ephedrae</name>
    <dbReference type="NCBI Taxonomy" id="2116701"/>
    <lineage>
        <taxon>Bacteria</taxon>
        <taxon>Pseudomonadati</taxon>
        <taxon>Pseudomonadota</taxon>
        <taxon>Alphaproteobacteria</taxon>
        <taxon>Hyphomicrobiales</taxon>
        <taxon>Phyllobacteriaceae</taxon>
        <taxon>Kumtagia</taxon>
    </lineage>
</organism>
<protein>
    <submittedName>
        <fullName evidence="2">Uncharacterized protein</fullName>
    </submittedName>
</protein>
<dbReference type="EMBL" id="PXYK01000013">
    <property type="protein sequence ID" value="PSJ58819.1"/>
    <property type="molecule type" value="Genomic_DNA"/>
</dbReference>
<proteinExistence type="predicted"/>
<keyword evidence="1" id="KW-0732">Signal</keyword>
<evidence type="ECO:0000313" key="3">
    <source>
        <dbReference type="Proteomes" id="UP000241229"/>
    </source>
</evidence>
<accession>A0A2P7S8K0</accession>
<reference evidence="2 3" key="1">
    <citation type="submission" date="2018-03" db="EMBL/GenBank/DDBJ databases">
        <title>The draft genome of Mesorhizobium sp. 6GN-30.</title>
        <authorList>
            <person name="Liu L."/>
            <person name="Li L."/>
            <person name="Wang T."/>
            <person name="Zhang X."/>
            <person name="Liang L."/>
        </authorList>
    </citation>
    <scope>NUCLEOTIDE SEQUENCE [LARGE SCALE GENOMIC DNA]</scope>
    <source>
        <strain evidence="2 3">6GN30</strain>
    </source>
</reference>
<dbReference type="OrthoDB" id="7852244at2"/>
<name>A0A2P7S8K0_9HYPH</name>
<comment type="caution">
    <text evidence="2">The sequence shown here is derived from an EMBL/GenBank/DDBJ whole genome shotgun (WGS) entry which is preliminary data.</text>
</comment>
<dbReference type="Proteomes" id="UP000241229">
    <property type="component" value="Unassembled WGS sequence"/>
</dbReference>